<evidence type="ECO:0000313" key="1">
    <source>
        <dbReference type="EMBL" id="UVF21553.1"/>
    </source>
</evidence>
<dbReference type="Proteomes" id="UP001017257">
    <property type="component" value="Chromosome"/>
</dbReference>
<accession>A0ABY5RX10</accession>
<sequence length="226" mass="26435">MQEINISEEYDKVFTVVERRKLADLLKAPINRLSDDFKYDIVHFAWLAEMTFRSKDNGPTRKQTRESLKDIEKRTQALLTALSDLDLTSRRALQEEAIRQFGPYIIAIEDSNAPEFYSDYGKRRYFAWIVHLKQIHSSANRTSERFRKSGPSANADRQWTVNELLKIWRTYAKQEPKLSYNRRTRRTTGPFLEFCEIALGPAVKAGGKAINLERAIRDELYGRVQR</sequence>
<keyword evidence="2" id="KW-1185">Reference proteome</keyword>
<dbReference type="RefSeq" id="WP_173948587.1">
    <property type="nucleotide sequence ID" value="NZ_CP102845.1"/>
</dbReference>
<name>A0ABY5RX10_9HYPH</name>
<gene>
    <name evidence="1" type="ORF">HPT29_010740</name>
</gene>
<organism evidence="1 2">
    <name type="scientific">Microvirga terrae</name>
    <dbReference type="NCBI Taxonomy" id="2740529"/>
    <lineage>
        <taxon>Bacteria</taxon>
        <taxon>Pseudomonadati</taxon>
        <taxon>Pseudomonadota</taxon>
        <taxon>Alphaproteobacteria</taxon>
        <taxon>Hyphomicrobiales</taxon>
        <taxon>Methylobacteriaceae</taxon>
        <taxon>Microvirga</taxon>
    </lineage>
</organism>
<evidence type="ECO:0008006" key="3">
    <source>
        <dbReference type="Google" id="ProtNLM"/>
    </source>
</evidence>
<protein>
    <recommendedName>
        <fullName evidence="3">Integrase</fullName>
    </recommendedName>
</protein>
<proteinExistence type="predicted"/>
<dbReference type="EMBL" id="CP102845">
    <property type="protein sequence ID" value="UVF21553.1"/>
    <property type="molecule type" value="Genomic_DNA"/>
</dbReference>
<evidence type="ECO:0000313" key="2">
    <source>
        <dbReference type="Proteomes" id="UP001017257"/>
    </source>
</evidence>
<reference evidence="1" key="1">
    <citation type="submission" date="2022-08" db="EMBL/GenBank/DDBJ databases">
        <title>Microvirga terrae sp. nov., isolated from soil.</title>
        <authorList>
            <person name="Kim K.H."/>
            <person name="Seo Y.L."/>
            <person name="Kim J.M."/>
            <person name="Lee J.K."/>
            <person name="Han D.M."/>
            <person name="Jeon C.O."/>
        </authorList>
    </citation>
    <scope>NUCLEOTIDE SEQUENCE</scope>
    <source>
        <strain evidence="1">R24</strain>
    </source>
</reference>